<reference evidence="10 11" key="1">
    <citation type="submission" date="2017-03" db="EMBL/GenBank/DDBJ databases">
        <authorList>
            <person name="Afonso C.L."/>
            <person name="Miller P.J."/>
            <person name="Scott M.A."/>
            <person name="Spackman E."/>
            <person name="Goraichik I."/>
            <person name="Dimitrov K.M."/>
            <person name="Suarez D.L."/>
            <person name="Swayne D.E."/>
        </authorList>
    </citation>
    <scope>NUCLEOTIDE SEQUENCE [LARGE SCALE GENOMIC DNA]</scope>
    <source>
        <strain evidence="10 11">CECT 8625</strain>
    </source>
</reference>
<dbReference type="InterPro" id="IPR007272">
    <property type="entry name" value="Sulf_transp_TsuA/YedE"/>
</dbReference>
<evidence type="ECO:0000313" key="11">
    <source>
        <dbReference type="Proteomes" id="UP000193570"/>
    </source>
</evidence>
<evidence type="ECO:0000256" key="5">
    <source>
        <dbReference type="ARBA" id="ARBA00022692"/>
    </source>
</evidence>
<dbReference type="OrthoDB" id="9794165at2"/>
<dbReference type="AlphaFoldDB" id="A0A1X7A4E7"/>
<accession>A0A1X7A4E7</accession>
<proteinExistence type="inferred from homology"/>
<keyword evidence="2" id="KW-0813">Transport</keyword>
<dbReference type="Proteomes" id="UP000193570">
    <property type="component" value="Unassembled WGS sequence"/>
</dbReference>
<keyword evidence="11" id="KW-1185">Reference proteome</keyword>
<feature type="transmembrane region" description="Helical" evidence="9">
    <location>
        <begin position="144"/>
        <end position="166"/>
    </location>
</feature>
<keyword evidence="3" id="KW-1003">Cell membrane</keyword>
<feature type="transmembrane region" description="Helical" evidence="9">
    <location>
        <begin position="281"/>
        <end position="300"/>
    </location>
</feature>
<dbReference type="Pfam" id="PF04143">
    <property type="entry name" value="Sulf_transp"/>
    <property type="match status" value="1"/>
</dbReference>
<feature type="transmembrane region" description="Helical" evidence="9">
    <location>
        <begin position="212"/>
        <end position="231"/>
    </location>
</feature>
<evidence type="ECO:0000256" key="2">
    <source>
        <dbReference type="ARBA" id="ARBA00022448"/>
    </source>
</evidence>
<evidence type="ECO:0000256" key="3">
    <source>
        <dbReference type="ARBA" id="ARBA00022475"/>
    </source>
</evidence>
<evidence type="ECO:0000256" key="7">
    <source>
        <dbReference type="ARBA" id="ARBA00023136"/>
    </source>
</evidence>
<feature type="transmembrane region" description="Helical" evidence="9">
    <location>
        <begin position="43"/>
        <end position="64"/>
    </location>
</feature>
<feature type="transmembrane region" description="Helical" evidence="9">
    <location>
        <begin position="312"/>
        <end position="331"/>
    </location>
</feature>
<comment type="similarity">
    <text evidence="8">Belongs to the TsuA/YedE (TC 9.B.102) family.</text>
</comment>
<dbReference type="PANTHER" id="PTHR30574">
    <property type="entry name" value="INNER MEMBRANE PROTEIN YEDE"/>
    <property type="match status" value="1"/>
</dbReference>
<feature type="transmembrane region" description="Helical" evidence="9">
    <location>
        <begin position="178"/>
        <end position="200"/>
    </location>
</feature>
<keyword evidence="6 9" id="KW-1133">Transmembrane helix</keyword>
<feature type="transmembrane region" description="Helical" evidence="9">
    <location>
        <begin position="76"/>
        <end position="97"/>
    </location>
</feature>
<feature type="transmembrane region" description="Helical" evidence="9">
    <location>
        <begin position="109"/>
        <end position="132"/>
    </location>
</feature>
<feature type="transmembrane region" description="Helical" evidence="9">
    <location>
        <begin position="337"/>
        <end position="362"/>
    </location>
</feature>
<comment type="subcellular location">
    <subcellularLocation>
        <location evidence="1">Cell inner membrane</location>
        <topology evidence="1">Multi-pass membrane protein</topology>
    </subcellularLocation>
</comment>
<feature type="transmembrane region" description="Helical" evidence="9">
    <location>
        <begin position="20"/>
        <end position="37"/>
    </location>
</feature>
<dbReference type="EMBL" id="FWFK01000007">
    <property type="protein sequence ID" value="SLN69726.1"/>
    <property type="molecule type" value="Genomic_DNA"/>
</dbReference>
<evidence type="ECO:0000256" key="1">
    <source>
        <dbReference type="ARBA" id="ARBA00004429"/>
    </source>
</evidence>
<evidence type="ECO:0000256" key="8">
    <source>
        <dbReference type="ARBA" id="ARBA00035655"/>
    </source>
</evidence>
<dbReference type="RefSeq" id="WP_085793284.1">
    <property type="nucleotide sequence ID" value="NZ_FWFK01000007.1"/>
</dbReference>
<keyword evidence="7 9" id="KW-0472">Membrane</keyword>
<evidence type="ECO:0000256" key="6">
    <source>
        <dbReference type="ARBA" id="ARBA00022989"/>
    </source>
</evidence>
<evidence type="ECO:0000256" key="4">
    <source>
        <dbReference type="ARBA" id="ARBA00022519"/>
    </source>
</evidence>
<organism evidence="10 11">
    <name type="scientific">Roseivivax jejudonensis</name>
    <dbReference type="NCBI Taxonomy" id="1529041"/>
    <lineage>
        <taxon>Bacteria</taxon>
        <taxon>Pseudomonadati</taxon>
        <taxon>Pseudomonadota</taxon>
        <taxon>Alphaproteobacteria</taxon>
        <taxon>Rhodobacterales</taxon>
        <taxon>Roseobacteraceae</taxon>
        <taxon>Roseivivax</taxon>
    </lineage>
</organism>
<keyword evidence="5 9" id="KW-0812">Transmembrane</keyword>
<protein>
    <submittedName>
        <fullName evidence="10">Putative inner membrane protein</fullName>
    </submittedName>
</protein>
<evidence type="ECO:0000313" key="10">
    <source>
        <dbReference type="EMBL" id="SLN69726.1"/>
    </source>
</evidence>
<name>A0A1X7A4E7_9RHOB</name>
<sequence>MTTTTAPDDARPGARVASRGALVFGAALLVLAVSALVGARYGLLLLIGLGFGIVLEGFRFGFAGPWRRTIRERDPAGTVAQLLSIGLVALAAFPLLATHGQELIGAHAPIGFAMIGGAFVFGACMQIVMGCGSGTLVNAGSGNAVSLLALPFFAIGSFFGADHLLWWTGLGTAPTVALSGTTGLLVTLAALAAVSAFLWLRAPADKRVMPRRFWIAAICLAGLAIANLVVAGQPWGVVYGLGLWAAKGATALGADLSGSAFWGTPGNVERLAQPLLTDVTSLTNLGIVGGASLVAAWRAGLGGGLPDLPARAWIATVIAGFLLGYSSRLAFGCNVGAFFSGISTGSLHGWAWFAAAFGGAFYGIKLRPILGLEARS</sequence>
<dbReference type="PANTHER" id="PTHR30574:SF1">
    <property type="entry name" value="SULPHUR TRANSPORT DOMAIN-CONTAINING PROTEIN"/>
    <property type="match status" value="1"/>
</dbReference>
<gene>
    <name evidence="10" type="ORF">ROJ8625_03631</name>
</gene>
<dbReference type="GO" id="GO:0005886">
    <property type="term" value="C:plasma membrane"/>
    <property type="evidence" value="ECO:0007669"/>
    <property type="project" value="UniProtKB-SubCell"/>
</dbReference>
<keyword evidence="4" id="KW-0997">Cell inner membrane</keyword>
<evidence type="ECO:0000256" key="9">
    <source>
        <dbReference type="SAM" id="Phobius"/>
    </source>
</evidence>